<evidence type="ECO:0000313" key="6">
    <source>
        <dbReference type="EMBL" id="AEA39070.1"/>
    </source>
</evidence>
<name>F2HIE6_9CRYP</name>
<evidence type="ECO:0000256" key="1">
    <source>
        <dbReference type="ARBA" id="ARBA00005290"/>
    </source>
</evidence>
<dbReference type="GO" id="GO:0005634">
    <property type="term" value="C:nucleus"/>
    <property type="evidence" value="ECO:0007669"/>
    <property type="project" value="UniProtKB-SubCell"/>
</dbReference>
<geneLocation type="nucleomorph" evidence="6"/>
<sequence>MLFFGDFKILNKNYKNKRMNKSFSNDSDYKIFLKPLVIFLIGMAGSGKTTLVCRLSSDLSYLKKNHYIINIDPACLHIPYSANIDIRDTIDYKKIMKEYNLGPNGAIVVALNLFSTRFDQIKRIIMRNAMSIEYLILDTPGQIEIFTWSASGSIICETFSSSFPVILLYTIDVIRISSPLVFVGNILYSCSILYKSRLPVVMIVNKNDVVSGDFVKEWMSDSDAFDKILEKEKTFVNSFASSLSLTLENFYNKIPFLKISSLNGIGVYQMLNVLKKIQLEFSTFYQSQLEKNIIRYIEDFNFSHTKKVERVKNFTEKKNYLDTIEFMIFSKIENDKIYSVKIL</sequence>
<evidence type="ECO:0000256" key="2">
    <source>
        <dbReference type="ARBA" id="ARBA00022741"/>
    </source>
</evidence>
<dbReference type="PANTHER" id="PTHR21231">
    <property type="entry name" value="XPA-BINDING PROTEIN 1-RELATED"/>
    <property type="match status" value="1"/>
</dbReference>
<dbReference type="Gene3D" id="3.40.50.300">
    <property type="entry name" value="P-loop containing nucleotide triphosphate hydrolases"/>
    <property type="match status" value="1"/>
</dbReference>
<evidence type="ECO:0000256" key="5">
    <source>
        <dbReference type="RuleBase" id="RU365059"/>
    </source>
</evidence>
<dbReference type="EMBL" id="CP002174">
    <property type="protein sequence ID" value="AEA39070.1"/>
    <property type="molecule type" value="Genomic_DNA"/>
</dbReference>
<dbReference type="InterPro" id="IPR030230">
    <property type="entry name" value="Gpn1/Npa3/XAB1"/>
</dbReference>
<dbReference type="EC" id="3.6.5.-" evidence="5"/>
<dbReference type="CDD" id="cd17870">
    <property type="entry name" value="GPN1"/>
    <property type="match status" value="1"/>
</dbReference>
<dbReference type="GO" id="GO:0005525">
    <property type="term" value="F:GTP binding"/>
    <property type="evidence" value="ECO:0007669"/>
    <property type="project" value="UniProtKB-KW"/>
</dbReference>
<comment type="subcellular location">
    <subcellularLocation>
        <location evidence="5">Cytoplasm</location>
    </subcellularLocation>
    <subcellularLocation>
        <location evidence="5">Nucleus</location>
    </subcellularLocation>
</comment>
<keyword evidence="3 5" id="KW-0378">Hydrolase</keyword>
<protein>
    <recommendedName>
        <fullName evidence="5">GPN-loop GTPase</fullName>
        <ecNumber evidence="5">3.6.5.-</ecNumber>
    </recommendedName>
</protein>
<accession>F2HIE6</accession>
<evidence type="ECO:0000313" key="7">
    <source>
        <dbReference type="Proteomes" id="UP000243423"/>
    </source>
</evidence>
<dbReference type="InterPro" id="IPR027417">
    <property type="entry name" value="P-loop_NTPase"/>
</dbReference>
<comment type="subunit">
    <text evidence="5">Binds to RNA polymerase II.</text>
</comment>
<dbReference type="SUPFAM" id="SSF52540">
    <property type="entry name" value="P-loop containing nucleoside triphosphate hydrolases"/>
    <property type="match status" value="1"/>
</dbReference>
<dbReference type="InterPro" id="IPR004130">
    <property type="entry name" value="Gpn"/>
</dbReference>
<organism evidence="6 7">
    <name type="scientific">Cryptomonas paramaecium</name>
    <dbReference type="NCBI Taxonomy" id="2898"/>
    <lineage>
        <taxon>Eukaryota</taxon>
        <taxon>Cryptophyceae</taxon>
        <taxon>Cryptomonadales</taxon>
        <taxon>Cryptomonadaceae</taxon>
        <taxon>Cryptomonas</taxon>
    </lineage>
</organism>
<proteinExistence type="inferred from homology"/>
<dbReference type="AlphaFoldDB" id="F2HIE6"/>
<dbReference type="GeneID" id="10447325"/>
<comment type="function">
    <text evidence="5">Small GTPase required for proper nuclear import of RNA polymerase II (RNAPII). May act at an RNAP assembly step prior to nuclear import.</text>
</comment>
<gene>
    <name evidence="6" type="primary">ATP/GTP-bp</name>
    <name evidence="6" type="ORF">CPARA_3gp412</name>
</gene>
<comment type="similarity">
    <text evidence="1 5">Belongs to the GPN-loop GTPase family.</text>
</comment>
<keyword evidence="6" id="KW-0542">Nucleomorph</keyword>
<dbReference type="GO" id="GO:0005737">
    <property type="term" value="C:cytoplasm"/>
    <property type="evidence" value="ECO:0007669"/>
    <property type="project" value="UniProtKB-SubCell"/>
</dbReference>
<reference evidence="6 7" key="1">
    <citation type="journal article" date="2011" name="Genome Biol. Evol.">
        <title>Complete nucleomorph genome sequence of the nonphotosynthetic alga Cryptomonas paramecium reveals a core nucleomorph gene set.</title>
        <authorList>
            <person name="Tanifuji G."/>
            <person name="Onodera N.T."/>
            <person name="Wheeler T.J."/>
            <person name="Dlutek M."/>
            <person name="Donaher N."/>
            <person name="Archibald J.M."/>
        </authorList>
    </citation>
    <scope>NUCLEOTIDE SEQUENCE [LARGE SCALE GENOMIC DNA]</scope>
    <source>
        <strain evidence="6 7">CCAP977/2A</strain>
    </source>
</reference>
<evidence type="ECO:0000256" key="3">
    <source>
        <dbReference type="ARBA" id="ARBA00022801"/>
    </source>
</evidence>
<dbReference type="PANTHER" id="PTHR21231:SF8">
    <property type="entry name" value="GPN-LOOP GTPASE 1"/>
    <property type="match status" value="1"/>
</dbReference>
<dbReference type="RefSeq" id="XP_003239968.1">
    <property type="nucleotide sequence ID" value="XM_003239920.1"/>
</dbReference>
<dbReference type="GO" id="GO:0003924">
    <property type="term" value="F:GTPase activity"/>
    <property type="evidence" value="ECO:0007669"/>
    <property type="project" value="InterPro"/>
</dbReference>
<keyword evidence="2 5" id="KW-0547">Nucleotide-binding</keyword>
<dbReference type="Pfam" id="PF03029">
    <property type="entry name" value="ATP_bind_1"/>
    <property type="match status" value="1"/>
</dbReference>
<dbReference type="Proteomes" id="UP000243423">
    <property type="component" value="Nucleomorph 3"/>
</dbReference>
<keyword evidence="5" id="KW-0963">Cytoplasm</keyword>
<dbReference type="PRINTS" id="PR00449">
    <property type="entry name" value="RASTRNSFRMNG"/>
</dbReference>
<evidence type="ECO:0000256" key="4">
    <source>
        <dbReference type="ARBA" id="ARBA00023134"/>
    </source>
</evidence>
<keyword evidence="4 5" id="KW-0342">GTP-binding</keyword>